<gene>
    <name evidence="2" type="ORF">SAMN05216353_103167</name>
</gene>
<protein>
    <submittedName>
        <fullName evidence="2">Uncharacterized protein</fullName>
    </submittedName>
</protein>
<dbReference type="Proteomes" id="UP000198897">
    <property type="component" value="Unassembled WGS sequence"/>
</dbReference>
<evidence type="ECO:0000313" key="2">
    <source>
        <dbReference type="EMBL" id="SFF62339.1"/>
    </source>
</evidence>
<keyword evidence="1" id="KW-1133">Transmembrane helix</keyword>
<evidence type="ECO:0000256" key="1">
    <source>
        <dbReference type="SAM" id="Phobius"/>
    </source>
</evidence>
<proteinExistence type="predicted"/>
<organism evidence="2 3">
    <name type="scientific">Halobacillus alkaliphilus</name>
    <dbReference type="NCBI Taxonomy" id="396056"/>
    <lineage>
        <taxon>Bacteria</taxon>
        <taxon>Bacillati</taxon>
        <taxon>Bacillota</taxon>
        <taxon>Bacilli</taxon>
        <taxon>Bacillales</taxon>
        <taxon>Bacillaceae</taxon>
        <taxon>Halobacillus</taxon>
    </lineage>
</organism>
<keyword evidence="1" id="KW-0472">Membrane</keyword>
<evidence type="ECO:0000313" key="3">
    <source>
        <dbReference type="Proteomes" id="UP000198897"/>
    </source>
</evidence>
<dbReference type="AlphaFoldDB" id="A0A1I2K7P4"/>
<reference evidence="3" key="1">
    <citation type="submission" date="2016-10" db="EMBL/GenBank/DDBJ databases">
        <authorList>
            <person name="Varghese N."/>
            <person name="Submissions S."/>
        </authorList>
    </citation>
    <scope>NUCLEOTIDE SEQUENCE [LARGE SCALE GENOMIC DNA]</scope>
    <source>
        <strain evidence="3">FP5</strain>
    </source>
</reference>
<keyword evidence="3" id="KW-1185">Reference proteome</keyword>
<accession>A0A1I2K7P4</accession>
<sequence>MKRKKQAEVIKLMTDQEVTLQLILTQLLLLILSILGSFFYLIPFGQNGNPYSM</sequence>
<feature type="transmembrane region" description="Helical" evidence="1">
    <location>
        <begin position="20"/>
        <end position="42"/>
    </location>
</feature>
<dbReference type="RefSeq" id="WP_342708398.1">
    <property type="nucleotide sequence ID" value="NZ_FOOG01000003.1"/>
</dbReference>
<name>A0A1I2K7P4_9BACI</name>
<dbReference type="EMBL" id="FOOG01000003">
    <property type="protein sequence ID" value="SFF62339.1"/>
    <property type="molecule type" value="Genomic_DNA"/>
</dbReference>
<keyword evidence="1" id="KW-0812">Transmembrane</keyword>